<evidence type="ECO:0000256" key="2">
    <source>
        <dbReference type="ARBA" id="ARBA00013274"/>
    </source>
</evidence>
<organism evidence="11 12">
    <name type="scientific">Candida boidinii</name>
    <name type="common">Yeast</name>
    <dbReference type="NCBI Taxonomy" id="5477"/>
    <lineage>
        <taxon>Eukaryota</taxon>
        <taxon>Fungi</taxon>
        <taxon>Dikarya</taxon>
        <taxon>Ascomycota</taxon>
        <taxon>Saccharomycotina</taxon>
        <taxon>Pichiomycetes</taxon>
        <taxon>Pichiales</taxon>
        <taxon>Pichiaceae</taxon>
        <taxon>Ogataea</taxon>
        <taxon>Ogataea/Candida clade</taxon>
    </lineage>
</organism>
<dbReference type="Gene3D" id="3.40.1090.10">
    <property type="entry name" value="Cytosolic phospholipase A2 catalytic domain"/>
    <property type="match status" value="1"/>
</dbReference>
<dbReference type="GO" id="GO:0046475">
    <property type="term" value="P:glycerophospholipid catabolic process"/>
    <property type="evidence" value="ECO:0007669"/>
    <property type="project" value="TreeGrafter"/>
</dbReference>
<keyword evidence="5 8" id="KW-0442">Lipid degradation</keyword>
<dbReference type="PANTHER" id="PTHR10728:SF33">
    <property type="entry name" value="LYSOPHOSPHOLIPASE 1-RELATED"/>
    <property type="match status" value="1"/>
</dbReference>
<evidence type="ECO:0000313" key="12">
    <source>
        <dbReference type="Proteomes" id="UP001165120"/>
    </source>
</evidence>
<comment type="caution">
    <text evidence="11">The sequence shown here is derived from an EMBL/GenBank/DDBJ whole genome shotgun (WGS) entry which is preliminary data.</text>
</comment>
<dbReference type="EC" id="3.1.1.5" evidence="2 9"/>
<evidence type="ECO:0000259" key="10">
    <source>
        <dbReference type="PROSITE" id="PS51210"/>
    </source>
</evidence>
<evidence type="ECO:0000256" key="7">
    <source>
        <dbReference type="ARBA" id="ARBA00023180"/>
    </source>
</evidence>
<accession>A0A9W6T378</accession>
<dbReference type="SUPFAM" id="SSF52151">
    <property type="entry name" value="FabD/lysophospholipase-like"/>
    <property type="match status" value="1"/>
</dbReference>
<dbReference type="AlphaFoldDB" id="A0A9W6T378"/>
<reference evidence="11" key="1">
    <citation type="submission" date="2023-04" db="EMBL/GenBank/DDBJ databases">
        <title>Candida boidinii NBRC 10035.</title>
        <authorList>
            <person name="Ichikawa N."/>
            <person name="Sato H."/>
            <person name="Tonouchi N."/>
        </authorList>
    </citation>
    <scope>NUCLEOTIDE SEQUENCE</scope>
    <source>
        <strain evidence="11">NBRC 10035</strain>
    </source>
</reference>
<dbReference type="SMART" id="SM00022">
    <property type="entry name" value="PLAc"/>
    <property type="match status" value="1"/>
</dbReference>
<dbReference type="Proteomes" id="UP001165120">
    <property type="component" value="Unassembled WGS sequence"/>
</dbReference>
<dbReference type="GO" id="GO:0004622">
    <property type="term" value="F:phosphatidylcholine lysophospholipase activity"/>
    <property type="evidence" value="ECO:0007669"/>
    <property type="project" value="UniProtKB-EC"/>
</dbReference>
<evidence type="ECO:0000256" key="1">
    <source>
        <dbReference type="ARBA" id="ARBA00008780"/>
    </source>
</evidence>
<evidence type="ECO:0000256" key="5">
    <source>
        <dbReference type="ARBA" id="ARBA00022963"/>
    </source>
</evidence>
<name>A0A9W6T378_CANBO</name>
<protein>
    <recommendedName>
        <fullName evidence="2 9">Lysophospholipase</fullName>
        <ecNumber evidence="2 9">3.1.1.5</ecNumber>
    </recommendedName>
</protein>
<sequence>MFSKSSNYGVSMLFSDIRDYPVFKNHEMPFPLVVAVGRAPGTVIDSSTSTVFEFGPFELGSWDPSLRSFVDLKYIGTDLTGGFPTHNNGTCIAGLDNVSYVFGTSSSLFNLMATGAKSMLNFTKLLEKLTQPILDATANHLSKRNKDIADYQPNPFYKTKWADSSLSIVNNRFLHLVDGGEDSQNIPLNPLIQKKRGMDVILAYDNSMDSADHWPNGYSIYQTYKRQFSNQGKGTVFPKIPNHKTFEALGLNKIPTFFGCYAKDLTDLMTEVGDDELPPLVIYIPNSYHSYPSNTSTLKMSYTTDEMLGIFKNGFEVSTRKNLTLDDEWRACVGCAILQRSKERLGKDIGEQCQRCFDKYCWDGTTITSTENEEEVEVFKDYGMNIFGESIETHDKVIGEFFENTFHDDDDIKIESKFNFSNIDYFNDSIAGIANKLYNILKRQFKN</sequence>
<dbReference type="Pfam" id="PF01735">
    <property type="entry name" value="PLA2_B"/>
    <property type="match status" value="1"/>
</dbReference>
<keyword evidence="3" id="KW-0732">Signal</keyword>
<dbReference type="GO" id="GO:0005886">
    <property type="term" value="C:plasma membrane"/>
    <property type="evidence" value="ECO:0007669"/>
    <property type="project" value="TreeGrafter"/>
</dbReference>
<dbReference type="GO" id="GO:0005829">
    <property type="term" value="C:cytosol"/>
    <property type="evidence" value="ECO:0007669"/>
    <property type="project" value="TreeGrafter"/>
</dbReference>
<dbReference type="EMBL" id="BSXN01002275">
    <property type="protein sequence ID" value="GME76129.1"/>
    <property type="molecule type" value="Genomic_DNA"/>
</dbReference>
<feature type="domain" description="PLA2c" evidence="10">
    <location>
        <begin position="1"/>
        <end position="367"/>
    </location>
</feature>
<keyword evidence="6 8" id="KW-0443">Lipid metabolism</keyword>
<dbReference type="PANTHER" id="PTHR10728">
    <property type="entry name" value="CYTOSOLIC PHOSPHOLIPASE A2"/>
    <property type="match status" value="1"/>
</dbReference>
<dbReference type="InterPro" id="IPR002642">
    <property type="entry name" value="LysoPLipase_cat_dom"/>
</dbReference>
<dbReference type="GO" id="GO:0005783">
    <property type="term" value="C:endoplasmic reticulum"/>
    <property type="evidence" value="ECO:0007669"/>
    <property type="project" value="TreeGrafter"/>
</dbReference>
<keyword evidence="7" id="KW-0325">Glycoprotein</keyword>
<evidence type="ECO:0000256" key="3">
    <source>
        <dbReference type="ARBA" id="ARBA00022729"/>
    </source>
</evidence>
<comment type="similarity">
    <text evidence="1 9">Belongs to the lysophospholipase family.</text>
</comment>
<dbReference type="InterPro" id="IPR016035">
    <property type="entry name" value="Acyl_Trfase/lysoPLipase"/>
</dbReference>
<dbReference type="GO" id="GO:0004623">
    <property type="term" value="F:phospholipase A2 activity"/>
    <property type="evidence" value="ECO:0007669"/>
    <property type="project" value="TreeGrafter"/>
</dbReference>
<keyword evidence="4 8" id="KW-0378">Hydrolase</keyword>
<evidence type="ECO:0000256" key="6">
    <source>
        <dbReference type="ARBA" id="ARBA00023098"/>
    </source>
</evidence>
<evidence type="ECO:0000313" key="11">
    <source>
        <dbReference type="EMBL" id="GME76129.1"/>
    </source>
</evidence>
<dbReference type="GO" id="GO:0005576">
    <property type="term" value="C:extracellular region"/>
    <property type="evidence" value="ECO:0007669"/>
    <property type="project" value="TreeGrafter"/>
</dbReference>
<evidence type="ECO:0000256" key="4">
    <source>
        <dbReference type="ARBA" id="ARBA00022801"/>
    </source>
</evidence>
<keyword evidence="12" id="KW-1185">Reference proteome</keyword>
<comment type="catalytic activity">
    <reaction evidence="9">
        <text>a 1-acyl-sn-glycero-3-phosphocholine + H2O = sn-glycerol 3-phosphocholine + a fatty acid + H(+)</text>
        <dbReference type="Rhea" id="RHEA:15177"/>
        <dbReference type="ChEBI" id="CHEBI:15377"/>
        <dbReference type="ChEBI" id="CHEBI:15378"/>
        <dbReference type="ChEBI" id="CHEBI:16870"/>
        <dbReference type="ChEBI" id="CHEBI:28868"/>
        <dbReference type="ChEBI" id="CHEBI:58168"/>
        <dbReference type="EC" id="3.1.1.5"/>
    </reaction>
</comment>
<gene>
    <name evidence="11" type="ORF">Cboi02_000505900</name>
</gene>
<dbReference type="PROSITE" id="PS51210">
    <property type="entry name" value="PLA2C"/>
    <property type="match status" value="1"/>
</dbReference>
<evidence type="ECO:0000256" key="9">
    <source>
        <dbReference type="RuleBase" id="RU362103"/>
    </source>
</evidence>
<evidence type="ECO:0000256" key="8">
    <source>
        <dbReference type="PROSITE-ProRule" id="PRU00555"/>
    </source>
</evidence>
<proteinExistence type="inferred from homology"/>